<feature type="region of interest" description="Disordered" evidence="1">
    <location>
        <begin position="1"/>
        <end position="41"/>
    </location>
</feature>
<dbReference type="Proteomes" id="UP001041814">
    <property type="component" value="Unassembled WGS sequence"/>
</dbReference>
<reference evidence="3" key="1">
    <citation type="submission" date="2017-08" db="EMBL/GenBank/DDBJ databases">
        <authorList>
            <person name="Imhoff J.F."/>
            <person name="Rahn T."/>
            <person name="Kuenzel S."/>
            <person name="Neulinger S.C."/>
        </authorList>
    </citation>
    <scope>NUCLEOTIDE SEQUENCE</scope>
    <source>
        <strain evidence="3">IM 151</strain>
    </source>
</reference>
<sequence length="150" mass="16049">MAGQGEAAPRSARQHRPRPRSEPGACSGAEAGRHPMSRPRAARLGVRCPHCDARCVGQRDRRISRVLTEVDYLCTNPDCNHRFVVSVEAVRTIGLSSTPRSDVHIPLSTHIRRGAIAAQISALPPARGADEWPAGQAASDPTGDLFEATG</sequence>
<reference evidence="3" key="2">
    <citation type="journal article" date="2020" name="Microorganisms">
        <title>Osmotic Adaptation and Compatible Solute Biosynthesis of Phototrophic Bacteria as Revealed from Genome Analyses.</title>
        <authorList>
            <person name="Imhoff J.F."/>
            <person name="Rahn T."/>
            <person name="Kunzel S."/>
            <person name="Keller A."/>
            <person name="Neulinger S.C."/>
        </authorList>
    </citation>
    <scope>NUCLEOTIDE SEQUENCE</scope>
    <source>
        <strain evidence="3">IM 151</strain>
    </source>
</reference>
<keyword evidence="4" id="KW-1185">Reference proteome</keyword>
<comment type="caution">
    <text evidence="3">The sequence shown here is derived from an EMBL/GenBank/DDBJ whole genome shotgun (WGS) entry which is preliminary data.</text>
</comment>
<evidence type="ECO:0000313" key="3">
    <source>
        <dbReference type="EMBL" id="MBK1711281.1"/>
    </source>
</evidence>
<dbReference type="InterPro" id="IPR007684">
    <property type="entry name" value="Znf_Ogr/Delta"/>
</dbReference>
<dbReference type="Pfam" id="PF04606">
    <property type="entry name" value="Ogr_Delta"/>
    <property type="match status" value="1"/>
</dbReference>
<evidence type="ECO:0000313" key="4">
    <source>
        <dbReference type="Proteomes" id="UP001041814"/>
    </source>
</evidence>
<evidence type="ECO:0000256" key="1">
    <source>
        <dbReference type="SAM" id="MobiDB-lite"/>
    </source>
</evidence>
<feature type="region of interest" description="Disordered" evidence="1">
    <location>
        <begin position="127"/>
        <end position="150"/>
    </location>
</feature>
<evidence type="ECO:0000259" key="2">
    <source>
        <dbReference type="Pfam" id="PF04606"/>
    </source>
</evidence>
<gene>
    <name evidence="3" type="ORF">CKO43_00630</name>
</gene>
<feature type="domain" description="Zinc finger Ogr/Delta-type" evidence="2">
    <location>
        <begin position="47"/>
        <end position="93"/>
    </location>
</feature>
<organism evidence="3 4">
    <name type="scientific">Rubrivivax gelatinosus</name>
    <name type="common">Rhodocyclus gelatinosus</name>
    <name type="synonym">Rhodopseudomonas gelatinosa</name>
    <dbReference type="NCBI Taxonomy" id="28068"/>
    <lineage>
        <taxon>Bacteria</taxon>
        <taxon>Pseudomonadati</taxon>
        <taxon>Pseudomonadota</taxon>
        <taxon>Betaproteobacteria</taxon>
        <taxon>Burkholderiales</taxon>
        <taxon>Sphaerotilaceae</taxon>
        <taxon>Rubrivivax</taxon>
    </lineage>
</organism>
<protein>
    <recommendedName>
        <fullName evidence="2">Zinc finger Ogr/Delta-type domain-containing protein</fullName>
    </recommendedName>
</protein>
<accession>A0ABS1DNJ0</accession>
<dbReference type="EMBL" id="NRRU01000001">
    <property type="protein sequence ID" value="MBK1711281.1"/>
    <property type="molecule type" value="Genomic_DNA"/>
</dbReference>
<name>A0ABS1DNJ0_RUBGE</name>
<proteinExistence type="predicted"/>